<evidence type="ECO:0000313" key="1">
    <source>
        <dbReference type="EMBL" id="WMV42403.1"/>
    </source>
</evidence>
<keyword evidence="2" id="KW-1185">Reference proteome</keyword>
<protein>
    <submittedName>
        <fullName evidence="1">Uncharacterized protein</fullName>
    </submittedName>
</protein>
<name>A0AAF0UAS6_SOLVR</name>
<gene>
    <name evidence="1" type="ORF">MTR67_035788</name>
</gene>
<organism evidence="1 2">
    <name type="scientific">Solanum verrucosum</name>
    <dbReference type="NCBI Taxonomy" id="315347"/>
    <lineage>
        <taxon>Eukaryota</taxon>
        <taxon>Viridiplantae</taxon>
        <taxon>Streptophyta</taxon>
        <taxon>Embryophyta</taxon>
        <taxon>Tracheophyta</taxon>
        <taxon>Spermatophyta</taxon>
        <taxon>Magnoliopsida</taxon>
        <taxon>eudicotyledons</taxon>
        <taxon>Gunneridae</taxon>
        <taxon>Pentapetalae</taxon>
        <taxon>asterids</taxon>
        <taxon>lamiids</taxon>
        <taxon>Solanales</taxon>
        <taxon>Solanaceae</taxon>
        <taxon>Solanoideae</taxon>
        <taxon>Solaneae</taxon>
        <taxon>Solanum</taxon>
    </lineage>
</organism>
<dbReference type="Proteomes" id="UP001234989">
    <property type="component" value="Chromosome 8"/>
</dbReference>
<proteinExistence type="predicted"/>
<reference evidence="1" key="1">
    <citation type="submission" date="2023-08" db="EMBL/GenBank/DDBJ databases">
        <title>A de novo genome assembly of Solanum verrucosum Schlechtendal, a Mexican diploid species geographically isolated from the other diploid A-genome species in potato relatives.</title>
        <authorList>
            <person name="Hosaka K."/>
        </authorList>
    </citation>
    <scope>NUCLEOTIDE SEQUENCE</scope>
    <source>
        <tissue evidence="1">Young leaves</tissue>
    </source>
</reference>
<dbReference type="EMBL" id="CP133619">
    <property type="protein sequence ID" value="WMV42403.1"/>
    <property type="molecule type" value="Genomic_DNA"/>
</dbReference>
<dbReference type="AlphaFoldDB" id="A0AAF0UAS6"/>
<accession>A0AAF0UAS6</accession>
<sequence length="67" mass="7167">MAPTSITGDLPFDILTEIGPSSSCGIPNSAKFSNLNFTYFVITVSTKDTGKYFSINIAVCTISLVRT</sequence>
<evidence type="ECO:0000313" key="2">
    <source>
        <dbReference type="Proteomes" id="UP001234989"/>
    </source>
</evidence>